<gene>
    <name evidence="12" type="ORF">FHS09_002614</name>
</gene>
<keyword evidence="6" id="KW-1015">Disulfide bond</keyword>
<keyword evidence="9" id="KW-0624">Polysaccharide degradation</keyword>
<keyword evidence="13" id="KW-1185">Reference proteome</keyword>
<dbReference type="Pfam" id="PF00553">
    <property type="entry name" value="CBM_2"/>
    <property type="match status" value="1"/>
</dbReference>
<dbReference type="InterPro" id="IPR012291">
    <property type="entry name" value="CBM2_carb-bd_dom_sf"/>
</dbReference>
<evidence type="ECO:0000256" key="3">
    <source>
        <dbReference type="ARBA" id="ARBA00022729"/>
    </source>
</evidence>
<keyword evidence="5" id="KW-0136">Cellulose degradation</keyword>
<dbReference type="PROSITE" id="PS51173">
    <property type="entry name" value="CBM2"/>
    <property type="match status" value="1"/>
</dbReference>
<dbReference type="Pfam" id="PF00150">
    <property type="entry name" value="Cellulase"/>
    <property type="match status" value="1"/>
</dbReference>
<evidence type="ECO:0000256" key="4">
    <source>
        <dbReference type="ARBA" id="ARBA00022801"/>
    </source>
</evidence>
<dbReference type="PROSITE" id="PS00561">
    <property type="entry name" value="CBM2_A"/>
    <property type="match status" value="1"/>
</dbReference>
<evidence type="ECO:0000256" key="1">
    <source>
        <dbReference type="ARBA" id="ARBA00000966"/>
    </source>
</evidence>
<evidence type="ECO:0000313" key="12">
    <source>
        <dbReference type="EMBL" id="MBB3061774.1"/>
    </source>
</evidence>
<dbReference type="InterPro" id="IPR001919">
    <property type="entry name" value="CBD2"/>
</dbReference>
<dbReference type="InterPro" id="IPR017853">
    <property type="entry name" value="GH"/>
</dbReference>
<dbReference type="Proteomes" id="UP000535937">
    <property type="component" value="Unassembled WGS sequence"/>
</dbReference>
<keyword evidence="4" id="KW-0378">Hydrolase</keyword>
<dbReference type="Gene3D" id="3.20.20.80">
    <property type="entry name" value="Glycosidases"/>
    <property type="match status" value="1"/>
</dbReference>
<evidence type="ECO:0000259" key="11">
    <source>
        <dbReference type="PROSITE" id="PS51173"/>
    </source>
</evidence>
<dbReference type="PANTHER" id="PTHR35923">
    <property type="entry name" value="MAJOR EXTRACELLULAR ENDOGLUCANASE"/>
    <property type="match status" value="1"/>
</dbReference>
<dbReference type="SUPFAM" id="SSF51445">
    <property type="entry name" value="(Trans)glycosidases"/>
    <property type="match status" value="1"/>
</dbReference>
<keyword evidence="3 10" id="KW-0732">Signal</keyword>
<dbReference type="GO" id="GO:0008810">
    <property type="term" value="F:cellulase activity"/>
    <property type="evidence" value="ECO:0007669"/>
    <property type="project" value="UniProtKB-EC"/>
</dbReference>
<dbReference type="InterPro" id="IPR008965">
    <property type="entry name" value="CBM2/CBM3_carb-bd_dom_sf"/>
</dbReference>
<feature type="chain" id="PRO_5031054892" description="cellulase" evidence="10">
    <location>
        <begin position="22"/>
        <end position="712"/>
    </location>
</feature>
<evidence type="ECO:0000313" key="13">
    <source>
        <dbReference type="Proteomes" id="UP000535937"/>
    </source>
</evidence>
<comment type="caution">
    <text evidence="12">The sequence shown here is derived from an EMBL/GenBank/DDBJ whole genome shotgun (WGS) entry which is preliminary data.</text>
</comment>
<dbReference type="Gene3D" id="2.60.40.290">
    <property type="match status" value="1"/>
</dbReference>
<evidence type="ECO:0000256" key="7">
    <source>
        <dbReference type="ARBA" id="ARBA00023277"/>
    </source>
</evidence>
<dbReference type="EC" id="3.2.1.4" evidence="2"/>
<sequence length="712" mass="77474">MKILLTLAASAALLAAAQARAAEPLPDDDWLHVEGNKILDKQGNQVWLTGANWFGFNAGERVFHGLWAANLEGRMRDLAERGINLLRVPISTELIWEWQNGMAAVPNINAHVNPELEGMTSLEIFDEAVALAKKYGVKILVDVHSAEADNAGHFYPMWYEGSLDSEIFYQTWEWMADRYKNDDTVIAFDIENEPHGKPWADNPYAKWDSSTDVNNWKHACETASKRVLAINPNLLVLCEGIESYPKDGVSWGGGAGPDYHNYWWGGNLRGAADHPIDLGANQDQLVYSPHIYGPSVYQQPWFEPDFTYQSLIEDAWRANWFYLHEQGLSPLLLGEWGGHLDGGQNEKWMGYARDLIVEHGLHHTFWCLNPNSGDTGGLWHYDWTTWDEDKYALLKPALWQDGSGKFVSLDHRVVLGNSEVGTNVSEYYEGQQPSVAITAPASGSQFLPGSQITVQYTLAQAAAVNIYLDGALLQTASGGSAVVTAPAVEGSYQLQLVAVDGQGQELSASDTLSIRVVDEVVPEPAVEITAPADNSRVEAGSEITVTYTLENAAGVTASLDGNSQTAMGGDSLDLTAPLLDGFYPLDVVAVDSNGESLGASDSVTIEVFTPVSAELDCELGTSDIWSNGFVLSNIAITNRGKPIQSWQLVLSFASPVSSINGWSANFSLSPDGHTLTVSNLEWNGNLQTGQTVTFGFQGEHGGDFALPTCSAN</sequence>
<dbReference type="InterPro" id="IPR018366">
    <property type="entry name" value="CBM2_CS"/>
</dbReference>
<accession>A0A7W4WCK0</accession>
<dbReference type="InterPro" id="IPR013783">
    <property type="entry name" value="Ig-like_fold"/>
</dbReference>
<evidence type="ECO:0000256" key="6">
    <source>
        <dbReference type="ARBA" id="ARBA00023157"/>
    </source>
</evidence>
<feature type="signal peptide" evidence="10">
    <location>
        <begin position="1"/>
        <end position="21"/>
    </location>
</feature>
<dbReference type="PANTHER" id="PTHR35923:SF2">
    <property type="entry name" value="ENDOGLUCANASE"/>
    <property type="match status" value="1"/>
</dbReference>
<evidence type="ECO:0000256" key="8">
    <source>
        <dbReference type="ARBA" id="ARBA00023295"/>
    </source>
</evidence>
<dbReference type="Gene3D" id="2.60.40.10">
    <property type="entry name" value="Immunoglobulins"/>
    <property type="match status" value="2"/>
</dbReference>
<dbReference type="EMBL" id="JACHWZ010000011">
    <property type="protein sequence ID" value="MBB3061774.1"/>
    <property type="molecule type" value="Genomic_DNA"/>
</dbReference>
<reference evidence="12 13" key="1">
    <citation type="submission" date="2020-08" db="EMBL/GenBank/DDBJ databases">
        <title>Genomic Encyclopedia of Type Strains, Phase III (KMG-III): the genomes of soil and plant-associated and newly described type strains.</title>
        <authorList>
            <person name="Whitman W."/>
        </authorList>
    </citation>
    <scope>NUCLEOTIDE SEQUENCE [LARGE SCALE GENOMIC DNA]</scope>
    <source>
        <strain evidence="12 13">CECT 8799</strain>
    </source>
</reference>
<dbReference type="SMART" id="SM00637">
    <property type="entry name" value="CBD_II"/>
    <property type="match status" value="1"/>
</dbReference>
<dbReference type="AlphaFoldDB" id="A0A7W4WCK0"/>
<keyword evidence="7" id="KW-0119">Carbohydrate metabolism</keyword>
<protein>
    <recommendedName>
        <fullName evidence="2">cellulase</fullName>
        <ecNumber evidence="2">3.2.1.4</ecNumber>
    </recommendedName>
</protein>
<dbReference type="SUPFAM" id="SSF49384">
    <property type="entry name" value="Carbohydrate-binding domain"/>
    <property type="match status" value="1"/>
</dbReference>
<keyword evidence="8" id="KW-0326">Glycosidase</keyword>
<proteinExistence type="predicted"/>
<evidence type="ECO:0000256" key="2">
    <source>
        <dbReference type="ARBA" id="ARBA00012601"/>
    </source>
</evidence>
<comment type="catalytic activity">
    <reaction evidence="1">
        <text>Endohydrolysis of (1-&gt;4)-beta-D-glucosidic linkages in cellulose, lichenin and cereal beta-D-glucans.</text>
        <dbReference type="EC" id="3.2.1.4"/>
    </reaction>
</comment>
<dbReference type="RefSeq" id="WP_221191989.1">
    <property type="nucleotide sequence ID" value="NZ_JACHWZ010000011.1"/>
</dbReference>
<dbReference type="Pfam" id="PF17957">
    <property type="entry name" value="Big_7"/>
    <property type="match status" value="1"/>
</dbReference>
<feature type="domain" description="CBM2" evidence="11">
    <location>
        <begin position="610"/>
        <end position="712"/>
    </location>
</feature>
<organism evidence="12 13">
    <name type="scientific">Microbulbifer rhizosphaerae</name>
    <dbReference type="NCBI Taxonomy" id="1562603"/>
    <lineage>
        <taxon>Bacteria</taxon>
        <taxon>Pseudomonadati</taxon>
        <taxon>Pseudomonadota</taxon>
        <taxon>Gammaproteobacteria</taxon>
        <taxon>Cellvibrionales</taxon>
        <taxon>Microbulbiferaceae</taxon>
        <taxon>Microbulbifer</taxon>
    </lineage>
</organism>
<dbReference type="InterPro" id="IPR001547">
    <property type="entry name" value="Glyco_hydro_5"/>
</dbReference>
<dbReference type="GO" id="GO:0030247">
    <property type="term" value="F:polysaccharide binding"/>
    <property type="evidence" value="ECO:0007669"/>
    <property type="project" value="UniProtKB-UniRule"/>
</dbReference>
<name>A0A7W4WCK0_9GAMM</name>
<evidence type="ECO:0000256" key="5">
    <source>
        <dbReference type="ARBA" id="ARBA00023001"/>
    </source>
</evidence>
<evidence type="ECO:0000256" key="9">
    <source>
        <dbReference type="ARBA" id="ARBA00023326"/>
    </source>
</evidence>
<evidence type="ECO:0000256" key="10">
    <source>
        <dbReference type="SAM" id="SignalP"/>
    </source>
</evidence>
<dbReference type="GO" id="GO:0030245">
    <property type="term" value="P:cellulose catabolic process"/>
    <property type="evidence" value="ECO:0007669"/>
    <property type="project" value="UniProtKB-KW"/>
</dbReference>